<dbReference type="PANTHER" id="PTHR22916">
    <property type="entry name" value="GLYCOSYLTRANSFERASE"/>
    <property type="match status" value="1"/>
</dbReference>
<dbReference type="Gene3D" id="3.90.550.10">
    <property type="entry name" value="Spore Coat Polysaccharide Biosynthesis Protein SpsA, Chain A"/>
    <property type="match status" value="1"/>
</dbReference>
<accession>A0A6N6M952</accession>
<dbReference type="Pfam" id="PF00535">
    <property type="entry name" value="Glycos_transf_2"/>
    <property type="match status" value="1"/>
</dbReference>
<organism evidence="2 3">
    <name type="scientific">Pseudotamlana haliotis</name>
    <dbReference type="NCBI Taxonomy" id="2614804"/>
    <lineage>
        <taxon>Bacteria</taxon>
        <taxon>Pseudomonadati</taxon>
        <taxon>Bacteroidota</taxon>
        <taxon>Flavobacteriia</taxon>
        <taxon>Flavobacteriales</taxon>
        <taxon>Flavobacteriaceae</taxon>
        <taxon>Pseudotamlana</taxon>
    </lineage>
</organism>
<evidence type="ECO:0000313" key="2">
    <source>
        <dbReference type="EMBL" id="KAB1067027.1"/>
    </source>
</evidence>
<reference evidence="2 3" key="1">
    <citation type="submission" date="2019-09" db="EMBL/GenBank/DDBJ databases">
        <authorList>
            <person name="Cao W.R."/>
        </authorList>
    </citation>
    <scope>NUCLEOTIDE SEQUENCE [LARGE SCALE GENOMIC DNA]</scope>
    <source>
        <strain evidence="2 3">B1N29</strain>
    </source>
</reference>
<feature type="domain" description="Glycosyltransferase 2-like" evidence="1">
    <location>
        <begin position="7"/>
        <end position="120"/>
    </location>
</feature>
<name>A0A6N6M952_9FLAO</name>
<gene>
    <name evidence="2" type="ORF">F6U93_11435</name>
</gene>
<dbReference type="SUPFAM" id="SSF53448">
    <property type="entry name" value="Nucleotide-diphospho-sugar transferases"/>
    <property type="match status" value="1"/>
</dbReference>
<dbReference type="EMBL" id="WAAT01000050">
    <property type="protein sequence ID" value="KAB1067027.1"/>
    <property type="molecule type" value="Genomic_DNA"/>
</dbReference>
<sequence>MLNPTFSILITTKNRLEDLKQTLRELMVFIDNNEVEFIICDDGSTDGTSNFIATKYKTICLIKNNKSEGLIYSRNKLLALTKAKYAITLDDDAHIVSKNSLEIIETFFKSHPKCAVMALRVFWGKTLPVNLNCNKASLRVQGFVGCGHVWRMEAWRDIPYYPDWFVFYGEEDFASYQLFKKGWNIVYNPNVLVHHRVDVKSRKKQKDYRLRLRRSLRSGWYLYFLFYPINKIPKRLVYTFWQQIKKKTFKGDVKATIAIFQAMGDVVYNFPRLIKYANRLTNGEFKEYQKLPDTKLYWKPLES</sequence>
<evidence type="ECO:0000259" key="1">
    <source>
        <dbReference type="Pfam" id="PF00535"/>
    </source>
</evidence>
<comment type="caution">
    <text evidence="2">The sequence shown here is derived from an EMBL/GenBank/DDBJ whole genome shotgun (WGS) entry which is preliminary data.</text>
</comment>
<dbReference type="InterPro" id="IPR001173">
    <property type="entry name" value="Glyco_trans_2-like"/>
</dbReference>
<dbReference type="AlphaFoldDB" id="A0A6N6M952"/>
<protein>
    <submittedName>
        <fullName evidence="2">Glycosyltransferase</fullName>
    </submittedName>
</protein>
<proteinExistence type="predicted"/>
<dbReference type="RefSeq" id="WP_150939919.1">
    <property type="nucleotide sequence ID" value="NZ_WAAT01000050.1"/>
</dbReference>
<keyword evidence="3" id="KW-1185">Reference proteome</keyword>
<dbReference type="InterPro" id="IPR029044">
    <property type="entry name" value="Nucleotide-diphossugar_trans"/>
</dbReference>
<dbReference type="GO" id="GO:0016758">
    <property type="term" value="F:hexosyltransferase activity"/>
    <property type="evidence" value="ECO:0007669"/>
    <property type="project" value="UniProtKB-ARBA"/>
</dbReference>
<evidence type="ECO:0000313" key="3">
    <source>
        <dbReference type="Proteomes" id="UP000441333"/>
    </source>
</evidence>
<dbReference type="Proteomes" id="UP000441333">
    <property type="component" value="Unassembled WGS sequence"/>
</dbReference>
<keyword evidence="2" id="KW-0808">Transferase</keyword>